<dbReference type="GO" id="GO:0003676">
    <property type="term" value="F:nucleic acid binding"/>
    <property type="evidence" value="ECO:0007669"/>
    <property type="project" value="InterPro"/>
</dbReference>
<dbReference type="PANTHER" id="PTHR46889:SF4">
    <property type="entry name" value="TRANSPOSASE INSO FOR INSERTION SEQUENCE ELEMENT IS911B-RELATED"/>
    <property type="match status" value="1"/>
</dbReference>
<comment type="caution">
    <text evidence="4">The sequence shown here is derived from an EMBL/GenBank/DDBJ whole genome shotgun (WGS) entry which is preliminary data.</text>
</comment>
<keyword evidence="5" id="KW-1185">Reference proteome</keyword>
<name>A0A0P9FMQ6_9CHLR</name>
<dbReference type="GO" id="GO:0015074">
    <property type="term" value="P:DNA integration"/>
    <property type="evidence" value="ECO:0007669"/>
    <property type="project" value="InterPro"/>
</dbReference>
<dbReference type="InterPro" id="IPR050900">
    <property type="entry name" value="Transposase_IS3/IS150/IS904"/>
</dbReference>
<dbReference type="InterPro" id="IPR048020">
    <property type="entry name" value="Transpos_IS3"/>
</dbReference>
<dbReference type="PANTHER" id="PTHR46889">
    <property type="entry name" value="TRANSPOSASE INSF FOR INSERTION SEQUENCE IS3B-RELATED"/>
    <property type="match status" value="1"/>
</dbReference>
<feature type="domain" description="Integrase catalytic" evidence="2">
    <location>
        <begin position="110"/>
        <end position="267"/>
    </location>
</feature>
<evidence type="ECO:0000256" key="1">
    <source>
        <dbReference type="ARBA" id="ARBA00002286"/>
    </source>
</evidence>
<dbReference type="InterPro" id="IPR001584">
    <property type="entry name" value="Integrase_cat-core"/>
</dbReference>
<dbReference type="Pfam" id="PF13276">
    <property type="entry name" value="HTH_21"/>
    <property type="match status" value="1"/>
</dbReference>
<dbReference type="PROSITE" id="PS50994">
    <property type="entry name" value="INTEGRASE"/>
    <property type="match status" value="1"/>
</dbReference>
<protein>
    <submittedName>
        <fullName evidence="4">Integrase</fullName>
    </submittedName>
</protein>
<dbReference type="Gene3D" id="3.30.420.10">
    <property type="entry name" value="Ribonuclease H-like superfamily/Ribonuclease H"/>
    <property type="match status" value="1"/>
</dbReference>
<dbReference type="InterPro" id="IPR012337">
    <property type="entry name" value="RNaseH-like_sf"/>
</dbReference>
<organism evidence="4 5">
    <name type="scientific">Kouleothrix aurantiaca</name>
    <dbReference type="NCBI Taxonomy" id="186479"/>
    <lineage>
        <taxon>Bacteria</taxon>
        <taxon>Bacillati</taxon>
        <taxon>Chloroflexota</taxon>
        <taxon>Chloroflexia</taxon>
        <taxon>Chloroflexales</taxon>
        <taxon>Roseiflexineae</taxon>
        <taxon>Roseiflexaceae</taxon>
        <taxon>Kouleothrix</taxon>
    </lineage>
</organism>
<evidence type="ECO:0000313" key="3">
    <source>
        <dbReference type="EMBL" id="KPV54562.1"/>
    </source>
</evidence>
<dbReference type="Proteomes" id="UP000050509">
    <property type="component" value="Unassembled WGS sequence"/>
</dbReference>
<dbReference type="Pfam" id="PF00665">
    <property type="entry name" value="rve"/>
    <property type="match status" value="1"/>
</dbReference>
<dbReference type="SUPFAM" id="SSF53098">
    <property type="entry name" value="Ribonuclease H-like"/>
    <property type="match status" value="1"/>
</dbReference>
<dbReference type="InterPro" id="IPR036397">
    <property type="entry name" value="RNaseH_sf"/>
</dbReference>
<accession>A0A0P9FMQ6</accession>
<comment type="function">
    <text evidence="1">Involved in the transposition of the insertion sequence.</text>
</comment>
<dbReference type="NCBIfam" id="NF033516">
    <property type="entry name" value="transpos_IS3"/>
    <property type="match status" value="1"/>
</dbReference>
<dbReference type="AlphaFoldDB" id="A0A0P9FMQ6"/>
<evidence type="ECO:0000313" key="5">
    <source>
        <dbReference type="Proteomes" id="UP000050509"/>
    </source>
</evidence>
<dbReference type="EMBL" id="LJCR01000039">
    <property type="protein sequence ID" value="KPV54562.1"/>
    <property type="molecule type" value="Genomic_DNA"/>
</dbReference>
<reference evidence="4 5" key="1">
    <citation type="submission" date="2015-09" db="EMBL/GenBank/DDBJ databases">
        <title>Draft genome sequence of Kouleothrix aurantiaca JCM 19913.</title>
        <authorList>
            <person name="Hemp J."/>
        </authorList>
    </citation>
    <scope>NUCLEOTIDE SEQUENCE [LARGE SCALE GENOMIC DNA]</scope>
    <source>
        <strain evidence="4 5">COM-B</strain>
    </source>
</reference>
<dbReference type="InterPro" id="IPR025948">
    <property type="entry name" value="HTH-like_dom"/>
</dbReference>
<dbReference type="EMBL" id="LJCR01000039">
    <property type="protein sequence ID" value="KPV54563.1"/>
    <property type="molecule type" value="Genomic_DNA"/>
</dbReference>
<gene>
    <name evidence="3" type="ORF">SE17_03010</name>
    <name evidence="4" type="ORF">SE17_03015</name>
</gene>
<evidence type="ECO:0000313" key="4">
    <source>
        <dbReference type="EMBL" id="KPV54563.1"/>
    </source>
</evidence>
<dbReference type="PATRIC" id="fig|186479.3.peg.7973"/>
<evidence type="ECO:0000259" key="2">
    <source>
        <dbReference type="PROSITE" id="PS50994"/>
    </source>
</evidence>
<sequence length="267" mass="30972">MVEHQADALALSTQADLLSLSRSSLYYKAVSPPPEEVALKHRIDELYTAHPFYGSRKLTILLAEEGHLINRKRVQRYMREMGIQGIAPGPNLSKRLSEHRVYPYLLRNRSATRPNEIWGCDITYIRLRHGWLYLVAILDWWSRYVISWQLDQTLELGFVLDALAQARAIATPEIWNTDQGSHFTSPHITQPLLDAGVQISMDGKGRALDNIFTERLWRSVKYEEVYLSDYANPRAARAGLARYFSFYNTERPHQALDYRRPMELYFG</sequence>
<proteinExistence type="predicted"/>